<dbReference type="InterPro" id="IPR038464">
    <property type="entry name" value="Ribosomal_eL38_sf"/>
</dbReference>
<evidence type="ECO:0000256" key="3">
    <source>
        <dbReference type="ARBA" id="ARBA00023274"/>
    </source>
</evidence>
<dbReference type="AlphaFoldDB" id="A0A1V9ZZP7"/>
<evidence type="ECO:0000256" key="2">
    <source>
        <dbReference type="ARBA" id="ARBA00022980"/>
    </source>
</evidence>
<dbReference type="Pfam" id="PF01781">
    <property type="entry name" value="Ribosomal_L38e"/>
    <property type="match status" value="1"/>
</dbReference>
<proteinExistence type="inferred from homology"/>
<evidence type="ECO:0000256" key="1">
    <source>
        <dbReference type="ARBA" id="ARBA00007803"/>
    </source>
</evidence>
<evidence type="ECO:0000313" key="5">
    <source>
        <dbReference type="EMBL" id="OQS03477.1"/>
    </source>
</evidence>
<keyword evidence="2 4" id="KW-0689">Ribosomal protein</keyword>
<comment type="caution">
    <text evidence="5">The sequence shown here is derived from an EMBL/GenBank/DDBJ whole genome shotgun (WGS) entry which is preliminary data.</text>
</comment>
<gene>
    <name evidence="5" type="ORF">THRCLA_21154</name>
</gene>
<dbReference type="Gene3D" id="3.30.720.90">
    <property type="match status" value="1"/>
</dbReference>
<accession>A0A1V9ZZP7</accession>
<dbReference type="Proteomes" id="UP000243217">
    <property type="component" value="Unassembled WGS sequence"/>
</dbReference>
<dbReference type="FunFam" id="3.30.720.90:FF:000001">
    <property type="entry name" value="60S ribosomal protein L38"/>
    <property type="match status" value="1"/>
</dbReference>
<dbReference type="InterPro" id="IPR002675">
    <property type="entry name" value="Ribosomal_eL38"/>
</dbReference>
<dbReference type="PANTHER" id="PTHR10965">
    <property type="entry name" value="60S RIBOSOMAL PROTEIN L38"/>
    <property type="match status" value="1"/>
</dbReference>
<dbReference type="PANTHER" id="PTHR10965:SF0">
    <property type="entry name" value="LARGE RIBOSOMAL SUBUNIT PROTEIN EL38"/>
    <property type="match status" value="1"/>
</dbReference>
<evidence type="ECO:0000256" key="4">
    <source>
        <dbReference type="RuleBase" id="RU003445"/>
    </source>
</evidence>
<dbReference type="GO" id="GO:0003735">
    <property type="term" value="F:structural constituent of ribosome"/>
    <property type="evidence" value="ECO:0007669"/>
    <property type="project" value="InterPro"/>
</dbReference>
<dbReference type="EMBL" id="JNBS01000881">
    <property type="protein sequence ID" value="OQS03477.1"/>
    <property type="molecule type" value="Genomic_DNA"/>
</dbReference>
<sequence>MVRQLPKQITDIRDFLQKARRKDARSVKIKKTAQVVKFKIRCSKYLYTLCVTDTEKADKLTQSLPPGLQRKDI</sequence>
<dbReference type="GO" id="GO:0022618">
    <property type="term" value="P:protein-RNA complex assembly"/>
    <property type="evidence" value="ECO:0007669"/>
    <property type="project" value="TreeGrafter"/>
</dbReference>
<dbReference type="STRING" id="74557.A0A1V9ZZP7"/>
<name>A0A1V9ZZP7_9STRA</name>
<comment type="similarity">
    <text evidence="1 4">Belongs to the eukaryotic ribosomal protein eL38 family.</text>
</comment>
<reference evidence="5 6" key="1">
    <citation type="journal article" date="2014" name="Genome Biol. Evol.">
        <title>The secreted proteins of Achlya hypogyna and Thraustotheca clavata identify the ancestral oomycete secretome and reveal gene acquisitions by horizontal gene transfer.</title>
        <authorList>
            <person name="Misner I."/>
            <person name="Blouin N."/>
            <person name="Leonard G."/>
            <person name="Richards T.A."/>
            <person name="Lane C.E."/>
        </authorList>
    </citation>
    <scope>NUCLEOTIDE SEQUENCE [LARGE SCALE GENOMIC DNA]</scope>
    <source>
        <strain evidence="5 6">ATCC 34112</strain>
    </source>
</reference>
<protein>
    <submittedName>
        <fullName evidence="5">60S ribosomal protein L38</fullName>
    </submittedName>
</protein>
<dbReference type="OrthoDB" id="10258478at2759"/>
<dbReference type="GO" id="GO:0006412">
    <property type="term" value="P:translation"/>
    <property type="evidence" value="ECO:0007669"/>
    <property type="project" value="InterPro"/>
</dbReference>
<keyword evidence="6" id="KW-1185">Reference proteome</keyword>
<keyword evidence="3 4" id="KW-0687">Ribonucleoprotein</keyword>
<organism evidence="5 6">
    <name type="scientific">Thraustotheca clavata</name>
    <dbReference type="NCBI Taxonomy" id="74557"/>
    <lineage>
        <taxon>Eukaryota</taxon>
        <taxon>Sar</taxon>
        <taxon>Stramenopiles</taxon>
        <taxon>Oomycota</taxon>
        <taxon>Saprolegniomycetes</taxon>
        <taxon>Saprolegniales</taxon>
        <taxon>Achlyaceae</taxon>
        <taxon>Thraustotheca</taxon>
    </lineage>
</organism>
<evidence type="ECO:0000313" key="6">
    <source>
        <dbReference type="Proteomes" id="UP000243217"/>
    </source>
</evidence>
<dbReference type="GO" id="GO:0022625">
    <property type="term" value="C:cytosolic large ribosomal subunit"/>
    <property type="evidence" value="ECO:0007669"/>
    <property type="project" value="TreeGrafter"/>
</dbReference>